<dbReference type="PROSITE" id="PS00012">
    <property type="entry name" value="PHOSPHOPANTETHEINE"/>
    <property type="match status" value="2"/>
</dbReference>
<accession>A0A3A8NUP6</accession>
<dbReference type="Proteomes" id="UP000272888">
    <property type="component" value="Unassembled WGS sequence"/>
</dbReference>
<evidence type="ECO:0000256" key="3">
    <source>
        <dbReference type="ARBA" id="ARBA00022450"/>
    </source>
</evidence>
<dbReference type="GO" id="GO:0072330">
    <property type="term" value="P:monocarboxylic acid biosynthetic process"/>
    <property type="evidence" value="ECO:0007669"/>
    <property type="project" value="UniProtKB-ARBA"/>
</dbReference>
<gene>
    <name evidence="7" type="ORF">D7V93_37235</name>
</gene>
<dbReference type="PANTHER" id="PTHR45527">
    <property type="entry name" value="NONRIBOSOMAL PEPTIDE SYNTHETASE"/>
    <property type="match status" value="1"/>
</dbReference>
<dbReference type="InterPro" id="IPR045851">
    <property type="entry name" value="AMP-bd_C_sf"/>
</dbReference>
<dbReference type="GO" id="GO:0044550">
    <property type="term" value="P:secondary metabolite biosynthetic process"/>
    <property type="evidence" value="ECO:0007669"/>
    <property type="project" value="UniProtKB-ARBA"/>
</dbReference>
<feature type="domain" description="Carrier" evidence="6">
    <location>
        <begin position="1125"/>
        <end position="1200"/>
    </location>
</feature>
<dbReference type="Pfam" id="PF00501">
    <property type="entry name" value="AMP-binding"/>
    <property type="match status" value="2"/>
</dbReference>
<dbReference type="InterPro" id="IPR042099">
    <property type="entry name" value="ANL_N_sf"/>
</dbReference>
<dbReference type="CDD" id="cd19531">
    <property type="entry name" value="LCL_NRPS-like"/>
    <property type="match status" value="2"/>
</dbReference>
<dbReference type="Pfam" id="PF00550">
    <property type="entry name" value="PP-binding"/>
    <property type="match status" value="2"/>
</dbReference>
<dbReference type="InterPro" id="IPR036736">
    <property type="entry name" value="ACP-like_sf"/>
</dbReference>
<dbReference type="FunFam" id="3.40.50.980:FF:000001">
    <property type="entry name" value="Non-ribosomal peptide synthetase"/>
    <property type="match status" value="1"/>
</dbReference>
<dbReference type="PANTHER" id="PTHR45527:SF1">
    <property type="entry name" value="FATTY ACID SYNTHASE"/>
    <property type="match status" value="1"/>
</dbReference>
<dbReference type="Gene3D" id="3.30.559.10">
    <property type="entry name" value="Chloramphenicol acetyltransferase-like domain"/>
    <property type="match status" value="2"/>
</dbReference>
<evidence type="ECO:0000256" key="5">
    <source>
        <dbReference type="SAM" id="MobiDB-lite"/>
    </source>
</evidence>
<dbReference type="SUPFAM" id="SSF47336">
    <property type="entry name" value="ACP-like"/>
    <property type="match status" value="2"/>
</dbReference>
<dbReference type="NCBIfam" id="TIGR01733">
    <property type="entry name" value="AA-adenyl-dom"/>
    <property type="match status" value="1"/>
</dbReference>
<evidence type="ECO:0000256" key="4">
    <source>
        <dbReference type="ARBA" id="ARBA00022553"/>
    </source>
</evidence>
<feature type="non-terminal residue" evidence="7">
    <location>
        <position position="1742"/>
    </location>
</feature>
<dbReference type="CDD" id="cd05930">
    <property type="entry name" value="A_NRPS"/>
    <property type="match status" value="1"/>
</dbReference>
<dbReference type="InterPro" id="IPR020806">
    <property type="entry name" value="PKS_PP-bd"/>
</dbReference>
<dbReference type="InterPro" id="IPR020845">
    <property type="entry name" value="AMP-binding_CS"/>
</dbReference>
<dbReference type="PROSITE" id="PS50075">
    <property type="entry name" value="CARRIER"/>
    <property type="match status" value="2"/>
</dbReference>
<dbReference type="Gene3D" id="3.30.300.30">
    <property type="match status" value="2"/>
</dbReference>
<comment type="similarity">
    <text evidence="2">Belongs to the ATP-dependent AMP-binding enzyme family.</text>
</comment>
<dbReference type="InterPro" id="IPR023213">
    <property type="entry name" value="CAT-like_dom_sf"/>
</dbReference>
<dbReference type="Gene3D" id="3.40.50.12780">
    <property type="entry name" value="N-terminal domain of ligase-like"/>
    <property type="match status" value="1"/>
</dbReference>
<dbReference type="GO" id="GO:0031177">
    <property type="term" value="F:phosphopantetheine binding"/>
    <property type="evidence" value="ECO:0007669"/>
    <property type="project" value="InterPro"/>
</dbReference>
<dbReference type="Gene3D" id="3.40.50.980">
    <property type="match status" value="2"/>
</dbReference>
<keyword evidence="8" id="KW-1185">Reference proteome</keyword>
<dbReference type="InterPro" id="IPR006162">
    <property type="entry name" value="Ppantetheine_attach_site"/>
</dbReference>
<evidence type="ECO:0000313" key="7">
    <source>
        <dbReference type="EMBL" id="RKH43194.1"/>
    </source>
</evidence>
<keyword evidence="3" id="KW-0596">Phosphopantetheine</keyword>
<dbReference type="Gene3D" id="1.10.1200.10">
    <property type="entry name" value="ACP-like"/>
    <property type="match status" value="2"/>
</dbReference>
<feature type="region of interest" description="Disordered" evidence="5">
    <location>
        <begin position="1423"/>
        <end position="1442"/>
    </location>
</feature>
<dbReference type="GO" id="GO:0005829">
    <property type="term" value="C:cytosol"/>
    <property type="evidence" value="ECO:0007669"/>
    <property type="project" value="TreeGrafter"/>
</dbReference>
<comment type="caution">
    <text evidence="7">The sequence shown here is derived from an EMBL/GenBank/DDBJ whole genome shotgun (WGS) entry which is preliminary data.</text>
</comment>
<comment type="cofactor">
    <cofactor evidence="1">
        <name>pantetheine 4'-phosphate</name>
        <dbReference type="ChEBI" id="CHEBI:47942"/>
    </cofactor>
</comment>
<protein>
    <submittedName>
        <fullName evidence="7">Amino acid adenylation domain-containing protein</fullName>
    </submittedName>
</protein>
<dbReference type="Gene3D" id="2.30.38.10">
    <property type="entry name" value="Luciferase, Domain 3"/>
    <property type="match status" value="1"/>
</dbReference>
<proteinExistence type="inferred from homology"/>
<dbReference type="FunFam" id="3.40.50.12780:FF:000012">
    <property type="entry name" value="Non-ribosomal peptide synthetase"/>
    <property type="match status" value="1"/>
</dbReference>
<dbReference type="InterPro" id="IPR009081">
    <property type="entry name" value="PP-bd_ACP"/>
</dbReference>
<evidence type="ECO:0000256" key="1">
    <source>
        <dbReference type="ARBA" id="ARBA00001957"/>
    </source>
</evidence>
<dbReference type="FunFam" id="3.30.559.10:FF:000012">
    <property type="entry name" value="Non-ribosomal peptide synthetase"/>
    <property type="match status" value="2"/>
</dbReference>
<name>A0A3A8NUP6_9BACT</name>
<dbReference type="InterPro" id="IPR000873">
    <property type="entry name" value="AMP-dep_synth/lig_dom"/>
</dbReference>
<dbReference type="InterPro" id="IPR025110">
    <property type="entry name" value="AMP-bd_C"/>
</dbReference>
<reference evidence="8" key="1">
    <citation type="submission" date="2018-09" db="EMBL/GenBank/DDBJ databases">
        <authorList>
            <person name="Livingstone P.G."/>
            <person name="Whitworth D.E."/>
        </authorList>
    </citation>
    <scope>NUCLEOTIDE SEQUENCE [LARGE SCALE GENOMIC DNA]</scope>
    <source>
        <strain evidence="8">CA051B</strain>
    </source>
</reference>
<dbReference type="GO" id="GO:0043041">
    <property type="term" value="P:amino acid activation for nonribosomal peptide biosynthetic process"/>
    <property type="evidence" value="ECO:0007669"/>
    <property type="project" value="TreeGrafter"/>
</dbReference>
<dbReference type="InterPro" id="IPR010071">
    <property type="entry name" value="AA_adenyl_dom"/>
</dbReference>
<organism evidence="7 8">
    <name type="scientific">Corallococcus llansteffanensis</name>
    <dbReference type="NCBI Taxonomy" id="2316731"/>
    <lineage>
        <taxon>Bacteria</taxon>
        <taxon>Pseudomonadati</taxon>
        <taxon>Myxococcota</taxon>
        <taxon>Myxococcia</taxon>
        <taxon>Myxococcales</taxon>
        <taxon>Cystobacterineae</taxon>
        <taxon>Myxococcaceae</taxon>
        <taxon>Corallococcus</taxon>
    </lineage>
</organism>
<dbReference type="SUPFAM" id="SSF56801">
    <property type="entry name" value="Acetyl-CoA synthetase-like"/>
    <property type="match status" value="3"/>
</dbReference>
<dbReference type="FunFam" id="1.10.1200.10:FF:000016">
    <property type="entry name" value="Non-ribosomal peptide synthase"/>
    <property type="match status" value="1"/>
</dbReference>
<evidence type="ECO:0000259" key="6">
    <source>
        <dbReference type="PROSITE" id="PS50075"/>
    </source>
</evidence>
<feature type="domain" description="Carrier" evidence="6">
    <location>
        <begin position="66"/>
        <end position="141"/>
    </location>
</feature>
<dbReference type="Pfam" id="PF13193">
    <property type="entry name" value="AMP-binding_C"/>
    <property type="match status" value="1"/>
</dbReference>
<dbReference type="FunFam" id="3.30.559.30:FF:000001">
    <property type="entry name" value="Non-ribosomal peptide synthetase"/>
    <property type="match status" value="1"/>
</dbReference>
<dbReference type="SMART" id="SM00823">
    <property type="entry name" value="PKS_PP"/>
    <property type="match status" value="2"/>
</dbReference>
<dbReference type="Pfam" id="PF00668">
    <property type="entry name" value="Condensation"/>
    <property type="match status" value="2"/>
</dbReference>
<evidence type="ECO:0000256" key="2">
    <source>
        <dbReference type="ARBA" id="ARBA00006432"/>
    </source>
</evidence>
<dbReference type="InterPro" id="IPR001242">
    <property type="entry name" value="Condensation_dom"/>
</dbReference>
<keyword evidence="4" id="KW-0597">Phosphoprotein</keyword>
<dbReference type="FunFam" id="2.30.38.10:FF:000001">
    <property type="entry name" value="Non-ribosomal peptide synthetase PvdI"/>
    <property type="match status" value="1"/>
</dbReference>
<evidence type="ECO:0000313" key="8">
    <source>
        <dbReference type="Proteomes" id="UP000272888"/>
    </source>
</evidence>
<sequence>MAYVTPSPEGAPDFDSVRVALKQRLPDYMVPSFFILLDAFPVMPNGKLDRKALPAPDTSQSTAYVAPRTDVEQKLATLWSEVLRVPRVGLSDDFFALGGHSLLATQLVSRIRATFSVELPLRALFEASTLEAFAARLQAALQSSATTTLPPLVPTEKNGPRPLSFSQQRLWFLHQLEPDNAAYNLPAALRLSGDLDVELLRRTFEFLEHRHESLRTTFTVAQGEPIQLIHPPAAWKLEVEDLTSLPAEQRQTEAVRLASQEARSPFHLEAGPLIRVRLLKLASDEHVLLVNMHHAISDGWSIGVLIREVSAAYGALASGQSPSLPPLPLQYTDYAVWQRAWLQGAVLEQQLDYWRRQLGDAPVALDLPTDRPRPPVQTFRGTNAPVRLPLHLSEQLKALARREETTPFMLLLAAFQLLLHRYTGQDDLLVGSPIAGRTHAETESLIGFFVNMLVLRARIDSSESFLQLLQQVKATTLGAYEHQHLPFEKLVEELQPQRDLSRPPLFQAMFALQNQDSGGTVPQLGNLAVQPLKISGSASRVELSMGLAETPEGFSGILEYNTDLFDEATILRFIGHFQVLLQALAQQPQRALASLPILTEDERRQVLVDFNDVRADFPRDVCIHDLISAQACQTPDAPALRFQDFQLSYRELEERANRLANYLRSLGVGPEVRVALLFERSPHSIISLLATLKAGGAYVPLDPTYPPERLAFMVEDAAPRVLLTQPAVSSLSSSLAHLIPHTVDLDSDSTQARVAAFPSLPPPPLAGPDSLAYIIYTSGSTGRPKGTLIAHRGLCNTALACIRSLGVGPSSRVLQYSAPGFDISVWETFQALVSGACLVLAPREQLLPDAPLRSLIDSQQITHLTATPSVLTQLEPHGMPSLRTVVSGGEACTPELVRKWSQGRTLFNGYGPTEITVCATITPGSARPERLTIGQPLTNTQTYVLDSHLQPVPVGVPGELFVGGVGVARGYLHRPELTAQFFIPHPLSSSPGERLYRTGDRVRWLPEGELEFLGRIDSQVKLRGFRVELGEVEAALCELPGIQDVSALVREDSPGDKRLVAYVTPSPEGAPDFDSVRVALKQRLPDYMVPSFFILLDAFPVMPNGKLDRKALPAPDTSQSTAYVAPRTDVEQKLAALWNEVLRVPRVGLSDDFFALGGHSLLATQLVSRIRATFSVELPLRTLFEASTLEAFAARLQATLQSSATTTLPPLVPTEKNGPRPLSFSQQRLWFLHQLEPDNAAYNLPVALSLSGHLDVEALRRTFEFLVHRHESLRTTFGSEADLPIQLIHPPAAWKLEVEDLTSLPAEQRQAEALRLVSQEARSPFHLETGPLFRARLLRLDATEHVLLANMHHAISDAWSIGVMVREVAATYEALALGQSPSLAPLSLQYTDYAVWQRGWLQGAVLQQQLGYWRQQLSGAPAALELPTDRPRPSAQSRRGASLPLQLSQALTGSLKALAQREGVTPFMLLLAAFQSLLHRYSGQDDVLVGSPIAGRRHAELEGLIGFFVNTLVLRARMDANPSFRALLRQVKETTLGAYAHQDIPFEKLVEELKPRRDLGRTPLFQVMFALQNTPASELALPQLTLRPLSVEGHSAKFDLSLHMAEGPEGFTGTLVYSTDLFEPATAARMMAHLQVLLEGALASPDAPLAALPLLRQDERHQLLVQWNDTASAFQGDDCLHHLFEAQVLRTPDAPAVVFEGACLSFHQLNARSNQLAWHLRSLGVGPDVPVGLYLERSVDSL</sequence>
<dbReference type="FunFam" id="3.30.300.30:FF:000010">
    <property type="entry name" value="Enterobactin synthetase component F"/>
    <property type="match status" value="1"/>
</dbReference>
<dbReference type="SUPFAM" id="SSF52777">
    <property type="entry name" value="CoA-dependent acyltransferases"/>
    <property type="match status" value="4"/>
</dbReference>
<dbReference type="Gene3D" id="3.30.559.30">
    <property type="entry name" value="Nonribosomal peptide synthetase, condensation domain"/>
    <property type="match status" value="2"/>
</dbReference>
<dbReference type="EMBL" id="RAWB01000646">
    <property type="protein sequence ID" value="RKH43194.1"/>
    <property type="molecule type" value="Genomic_DNA"/>
</dbReference>
<dbReference type="FunFam" id="1.10.1200.10:FF:000005">
    <property type="entry name" value="Nonribosomal peptide synthetase 1"/>
    <property type="match status" value="1"/>
</dbReference>
<dbReference type="GO" id="GO:0003824">
    <property type="term" value="F:catalytic activity"/>
    <property type="evidence" value="ECO:0007669"/>
    <property type="project" value="InterPro"/>
</dbReference>
<dbReference type="PROSITE" id="PS00455">
    <property type="entry name" value="AMP_BINDING"/>
    <property type="match status" value="1"/>
</dbReference>